<evidence type="ECO:0000259" key="3">
    <source>
        <dbReference type="Pfam" id="PF05239"/>
    </source>
</evidence>
<gene>
    <name evidence="4" type="ORF">FAZ98_32790</name>
</gene>
<proteinExistence type="predicted"/>
<organism evidence="4 5">
    <name type="scientific">Paraburkholderia acidisoli</name>
    <dbReference type="NCBI Taxonomy" id="2571748"/>
    <lineage>
        <taxon>Bacteria</taxon>
        <taxon>Pseudomonadati</taxon>
        <taxon>Pseudomonadota</taxon>
        <taxon>Betaproteobacteria</taxon>
        <taxon>Burkholderiales</taxon>
        <taxon>Burkholderiaceae</taxon>
        <taxon>Paraburkholderia</taxon>
    </lineage>
</organism>
<dbReference type="Pfam" id="PF05239">
    <property type="entry name" value="PRC"/>
    <property type="match status" value="1"/>
</dbReference>
<dbReference type="PANTHER" id="PTHR36505">
    <property type="entry name" value="BLR1072 PROTEIN"/>
    <property type="match status" value="1"/>
</dbReference>
<feature type="domain" description="PRC-barrel" evidence="3">
    <location>
        <begin position="27"/>
        <end position="97"/>
    </location>
</feature>
<sequence length="157" mass="16419">MDPTTPAPPLLPQTDAADVGLVGAVALSGARVIASDGKHAGKLEHVMLDVRRGRIAYAVVSVGGIAGLGSKLLAVPWRAVMLDLTHNHVLLPVPAEKLKDAPGFDKDHWPAMADPDWERGICDYYGSAPYWGAEDGRVGDLPTGSSNLPGPGRGVEP</sequence>
<dbReference type="KEGG" id="pacs:FAZ98_32790"/>
<name>A0A7Z2JJ87_9BURK</name>
<dbReference type="InterPro" id="IPR011033">
    <property type="entry name" value="PRC_barrel-like_sf"/>
</dbReference>
<dbReference type="Proteomes" id="UP000433577">
    <property type="component" value="Chromosome 4"/>
</dbReference>
<evidence type="ECO:0000256" key="2">
    <source>
        <dbReference type="SAM" id="Phobius"/>
    </source>
</evidence>
<dbReference type="AlphaFoldDB" id="A0A7Z2JJ87"/>
<evidence type="ECO:0000313" key="4">
    <source>
        <dbReference type="EMBL" id="QGZ66546.1"/>
    </source>
</evidence>
<keyword evidence="2" id="KW-1133">Transmembrane helix</keyword>
<feature type="transmembrane region" description="Helical" evidence="2">
    <location>
        <begin position="55"/>
        <end position="77"/>
    </location>
</feature>
<keyword evidence="2" id="KW-0472">Membrane</keyword>
<evidence type="ECO:0000313" key="5">
    <source>
        <dbReference type="Proteomes" id="UP000433577"/>
    </source>
</evidence>
<dbReference type="OrthoDB" id="286778at2"/>
<dbReference type="EMBL" id="CP046916">
    <property type="protein sequence ID" value="QGZ66546.1"/>
    <property type="molecule type" value="Genomic_DNA"/>
</dbReference>
<accession>A0A7Z2JJ87</accession>
<feature type="transmembrane region" description="Helical" evidence="2">
    <location>
        <begin position="16"/>
        <end position="34"/>
    </location>
</feature>
<evidence type="ECO:0000256" key="1">
    <source>
        <dbReference type="SAM" id="MobiDB-lite"/>
    </source>
</evidence>
<dbReference type="InterPro" id="IPR027275">
    <property type="entry name" value="PRC-brl_dom"/>
</dbReference>
<dbReference type="PANTHER" id="PTHR36505:SF1">
    <property type="entry name" value="BLR1072 PROTEIN"/>
    <property type="match status" value="1"/>
</dbReference>
<dbReference type="Gene3D" id="2.30.30.240">
    <property type="entry name" value="PRC-barrel domain"/>
    <property type="match status" value="1"/>
</dbReference>
<protein>
    <submittedName>
        <fullName evidence="4">PRC-barrel domain containing protein</fullName>
    </submittedName>
</protein>
<keyword evidence="2" id="KW-0812">Transmembrane</keyword>
<dbReference type="SUPFAM" id="SSF50346">
    <property type="entry name" value="PRC-barrel domain"/>
    <property type="match status" value="1"/>
</dbReference>
<feature type="region of interest" description="Disordered" evidence="1">
    <location>
        <begin position="136"/>
        <end position="157"/>
    </location>
</feature>
<dbReference type="RefSeq" id="WP_158957988.1">
    <property type="nucleotide sequence ID" value="NZ_CP046916.1"/>
</dbReference>
<keyword evidence="5" id="KW-1185">Reference proteome</keyword>
<reference evidence="4 5" key="1">
    <citation type="submission" date="2019-12" db="EMBL/GenBank/DDBJ databases">
        <title>Paraburkholderia acidiphila 7Q-K02 sp. nov and Paraburkholderia acidisoli DHF22 sp. nov., two strains isolated from forest soil.</title>
        <authorList>
            <person name="Gao Z."/>
            <person name="Qiu L."/>
        </authorList>
    </citation>
    <scope>NUCLEOTIDE SEQUENCE [LARGE SCALE GENOMIC DNA]</scope>
    <source>
        <strain evidence="4 5">DHF22</strain>
    </source>
</reference>